<evidence type="ECO:0008006" key="6">
    <source>
        <dbReference type="Google" id="ProtNLM"/>
    </source>
</evidence>
<name>A0AA38TYG9_9ASTR</name>
<sequence length="562" mass="62600">MAASSDSILPMNTIMHLITNRLTSSNYLLWKNQLLPLLASQNLLTHIDGTIGAPPPEVITDGKSSPNPAYLTWLSTNQRALILLHASLTEEAFSEIVGLSTARQIWVALEAAYNSSSVERIQNLRDQLRQFLKGNSTVAEFGRKFKSICDQLAAIGHPVDESDKVHWFLCGLGASFESFSTAIRASRSHLNLRDVIAQAEGHELFLRSLHGSGTPPVAFNTQTTPNRGRGRVFRGGRGRGRRPPHCQLCRTTGHFAKTCPQLATFASHAPGSDTDLAKAFHAQCHVNSAGPDWFVDSGATDHMTPSTASISQPTVFLGNSKVSFGNGNVLPISHTGHSILNNNIRLRDILVVPKLTKNLLSISKLTSDNHMDVLFSQPYFYIQDRTTKRVLAQGRCDRGLYVLSTKPQAFVATTSSRLKASYELWHSRLGHVSFDTILLLNKMGHLSVTSVLPKPIVCSPCQLAKAHRLPFEQNEKRALGILDLIHCDLWGPSPVGLVDYYRYYATFLDDHSRFMWFLLDQFTWLLENRSTNDRPANVPLVELYETRTKTEIRPGKDQRRNN</sequence>
<evidence type="ECO:0000313" key="5">
    <source>
        <dbReference type="Proteomes" id="UP001172457"/>
    </source>
</evidence>
<evidence type="ECO:0000259" key="3">
    <source>
        <dbReference type="Pfam" id="PF22936"/>
    </source>
</evidence>
<dbReference type="Pfam" id="PF14223">
    <property type="entry name" value="Retrotran_gag_2"/>
    <property type="match status" value="1"/>
</dbReference>
<dbReference type="PANTHER" id="PTHR47481:SF3">
    <property type="entry name" value="GAG-POLYPEPTIDE OF LTR COPIA-TYPE-RELATED"/>
    <property type="match status" value="1"/>
</dbReference>
<evidence type="ECO:0000259" key="2">
    <source>
        <dbReference type="Pfam" id="PF13976"/>
    </source>
</evidence>
<dbReference type="Proteomes" id="UP001172457">
    <property type="component" value="Chromosome 2"/>
</dbReference>
<dbReference type="Pfam" id="PF22936">
    <property type="entry name" value="Pol_BBD"/>
    <property type="match status" value="1"/>
</dbReference>
<feature type="domain" description="Retrovirus-related Pol polyprotein from transposon TNT 1-94-like beta-barrel" evidence="3">
    <location>
        <begin position="293"/>
        <end position="368"/>
    </location>
</feature>
<dbReference type="Pfam" id="PF13976">
    <property type="entry name" value="gag_pre-integrs"/>
    <property type="match status" value="1"/>
</dbReference>
<dbReference type="EMBL" id="JARYMX010000002">
    <property type="protein sequence ID" value="KAJ9562711.1"/>
    <property type="molecule type" value="Genomic_DNA"/>
</dbReference>
<accession>A0AA38TYG9</accession>
<dbReference type="GO" id="GO:0003676">
    <property type="term" value="F:nucleic acid binding"/>
    <property type="evidence" value="ECO:0007669"/>
    <property type="project" value="InterPro"/>
</dbReference>
<evidence type="ECO:0000313" key="4">
    <source>
        <dbReference type="EMBL" id="KAJ9562711.1"/>
    </source>
</evidence>
<feature type="region of interest" description="Disordered" evidence="1">
    <location>
        <begin position="223"/>
        <end position="244"/>
    </location>
</feature>
<comment type="caution">
    <text evidence="4">The sequence shown here is derived from an EMBL/GenBank/DDBJ whole genome shotgun (WGS) entry which is preliminary data.</text>
</comment>
<dbReference type="GO" id="GO:0008270">
    <property type="term" value="F:zinc ion binding"/>
    <property type="evidence" value="ECO:0007669"/>
    <property type="project" value="InterPro"/>
</dbReference>
<proteinExistence type="predicted"/>
<protein>
    <recommendedName>
        <fullName evidence="6">GAG-pre-integrase domain-containing protein</fullName>
    </recommendedName>
</protein>
<evidence type="ECO:0000256" key="1">
    <source>
        <dbReference type="SAM" id="MobiDB-lite"/>
    </source>
</evidence>
<feature type="compositionally biased region" description="Basic residues" evidence="1">
    <location>
        <begin position="228"/>
        <end position="244"/>
    </location>
</feature>
<dbReference type="SUPFAM" id="SSF57756">
    <property type="entry name" value="Retrovirus zinc finger-like domains"/>
    <property type="match status" value="1"/>
</dbReference>
<dbReference type="InterPro" id="IPR036875">
    <property type="entry name" value="Znf_CCHC_sf"/>
</dbReference>
<reference evidence="4" key="1">
    <citation type="submission" date="2023-03" db="EMBL/GenBank/DDBJ databases">
        <title>Chromosome-scale reference genome and RAD-based genetic map of yellow starthistle (Centaurea solstitialis) reveal putative structural variation and QTLs associated with invader traits.</title>
        <authorList>
            <person name="Reatini B."/>
            <person name="Cang F.A."/>
            <person name="Jiang Q."/>
            <person name="Mckibben M.T.W."/>
            <person name="Barker M.S."/>
            <person name="Rieseberg L.H."/>
            <person name="Dlugosch K.M."/>
        </authorList>
    </citation>
    <scope>NUCLEOTIDE SEQUENCE</scope>
    <source>
        <strain evidence="4">CAN-66</strain>
        <tissue evidence="4">Leaf</tissue>
    </source>
</reference>
<keyword evidence="5" id="KW-1185">Reference proteome</keyword>
<dbReference type="PANTHER" id="PTHR47481">
    <property type="match status" value="1"/>
</dbReference>
<organism evidence="4 5">
    <name type="scientific">Centaurea solstitialis</name>
    <name type="common">yellow star-thistle</name>
    <dbReference type="NCBI Taxonomy" id="347529"/>
    <lineage>
        <taxon>Eukaryota</taxon>
        <taxon>Viridiplantae</taxon>
        <taxon>Streptophyta</taxon>
        <taxon>Embryophyta</taxon>
        <taxon>Tracheophyta</taxon>
        <taxon>Spermatophyta</taxon>
        <taxon>Magnoliopsida</taxon>
        <taxon>eudicotyledons</taxon>
        <taxon>Gunneridae</taxon>
        <taxon>Pentapetalae</taxon>
        <taxon>asterids</taxon>
        <taxon>campanulids</taxon>
        <taxon>Asterales</taxon>
        <taxon>Asteraceae</taxon>
        <taxon>Carduoideae</taxon>
        <taxon>Cardueae</taxon>
        <taxon>Centaureinae</taxon>
        <taxon>Centaurea</taxon>
    </lineage>
</organism>
<dbReference type="InterPro" id="IPR025724">
    <property type="entry name" value="GAG-pre-integrase_dom"/>
</dbReference>
<dbReference type="InterPro" id="IPR054722">
    <property type="entry name" value="PolX-like_BBD"/>
</dbReference>
<feature type="domain" description="GAG-pre-integrase" evidence="2">
    <location>
        <begin position="399"/>
        <end position="465"/>
    </location>
</feature>
<dbReference type="AlphaFoldDB" id="A0AA38TYG9"/>
<gene>
    <name evidence="4" type="ORF">OSB04_007871</name>
</gene>